<keyword evidence="4" id="KW-0418">Kinase</keyword>
<dbReference type="PANTHER" id="PTHR21208:SF1">
    <property type="entry name" value="ADP-DEPENDENT GLUCOKINASE"/>
    <property type="match status" value="1"/>
</dbReference>
<evidence type="ECO:0000256" key="1">
    <source>
        <dbReference type="ARBA" id="ARBA00022490"/>
    </source>
</evidence>
<dbReference type="GO" id="GO:0006096">
    <property type="term" value="P:glycolytic process"/>
    <property type="evidence" value="ECO:0007669"/>
    <property type="project" value="UniProtKB-KW"/>
</dbReference>
<gene>
    <name evidence="7" type="ORF">D1781_17150</name>
</gene>
<dbReference type="GO" id="GO:0046872">
    <property type="term" value="F:metal ion binding"/>
    <property type="evidence" value="ECO:0007669"/>
    <property type="project" value="UniProtKB-KW"/>
</dbReference>
<keyword evidence="1" id="KW-0963">Cytoplasm</keyword>
<protein>
    <recommendedName>
        <fullName evidence="9">ADP-dependent phosphofructokinase/glucokinase</fullName>
    </recommendedName>
</protein>
<dbReference type="EMBL" id="QXTG01000003">
    <property type="protein sequence ID" value="RIX26640.1"/>
    <property type="molecule type" value="Genomic_DNA"/>
</dbReference>
<name>A0A3A1U033_9MICO</name>
<dbReference type="InterPro" id="IPR029056">
    <property type="entry name" value="Ribokinase-like"/>
</dbReference>
<dbReference type="GO" id="GO:0006006">
    <property type="term" value="P:glucose metabolic process"/>
    <property type="evidence" value="ECO:0007669"/>
    <property type="project" value="TreeGrafter"/>
</dbReference>
<reference evidence="8" key="1">
    <citation type="submission" date="2018-09" db="EMBL/GenBank/DDBJ databases">
        <authorList>
            <person name="Kim I."/>
        </authorList>
    </citation>
    <scope>NUCLEOTIDE SEQUENCE [LARGE SCALE GENOMIC DNA]</scope>
    <source>
        <strain evidence="8">DD4a</strain>
    </source>
</reference>
<keyword evidence="3" id="KW-0479">Metal-binding</keyword>
<evidence type="ECO:0000256" key="4">
    <source>
        <dbReference type="ARBA" id="ARBA00022777"/>
    </source>
</evidence>
<dbReference type="PANTHER" id="PTHR21208">
    <property type="entry name" value="ADP-DEPENDENT GLUCOKINASE"/>
    <property type="match status" value="1"/>
</dbReference>
<proteinExistence type="predicted"/>
<keyword evidence="6" id="KW-0324">Glycolysis</keyword>
<dbReference type="Pfam" id="PF04587">
    <property type="entry name" value="ADP_PFK_GK"/>
    <property type="match status" value="1"/>
</dbReference>
<sequence>MSVSTGPASPAPPSADEVLLGLGNTVDYEIAWDGRVVSDLLQRSGARVGDGAPVGALESEAAIALALLEHLRDGSGGEHYVASASLLAAFAERFDSAITLGGTNVRAALAMRALGRPSTVHLVSDNEHTRRLLPDDLRLISSAEHDSLDPHVIVQFPAGATVEAVDGAVTAPRPNRVILTNDAPNRELVVAEAFGDAVERARVILVSGFNSMQEPELLDRRLADVRRHIARRRPGAVAVYEHGAFHVLAFSDRVRAALGAHVDVWCCNEEELQAHLARAVDLLDARDVLDSARRLHADVGAPTLVVHTRHWALAVGGPAARRRAMVFGGTALAAVRYAHGDAVTAAHLAEAADWPLQEEGARFAAEIEARGGEDVTCVAAYAVPTSTPTTIGLGDTFAGGVVAALAALPD</sequence>
<dbReference type="OrthoDB" id="2813007at2"/>
<dbReference type="RefSeq" id="WP_119483716.1">
    <property type="nucleotide sequence ID" value="NZ_QXTG01000003.1"/>
</dbReference>
<keyword evidence="5" id="KW-0460">Magnesium</keyword>
<keyword evidence="2" id="KW-0808">Transferase</keyword>
<evidence type="ECO:0000256" key="6">
    <source>
        <dbReference type="ARBA" id="ARBA00023152"/>
    </source>
</evidence>
<dbReference type="AlphaFoldDB" id="A0A3A1U033"/>
<evidence type="ECO:0000313" key="7">
    <source>
        <dbReference type="EMBL" id="RIX26640.1"/>
    </source>
</evidence>
<comment type="caution">
    <text evidence="7">The sequence shown here is derived from an EMBL/GenBank/DDBJ whole genome shotgun (WGS) entry which is preliminary data.</text>
</comment>
<evidence type="ECO:0000256" key="5">
    <source>
        <dbReference type="ARBA" id="ARBA00022842"/>
    </source>
</evidence>
<evidence type="ECO:0000256" key="2">
    <source>
        <dbReference type="ARBA" id="ARBA00022679"/>
    </source>
</evidence>
<accession>A0A3A1U033</accession>
<dbReference type="GO" id="GO:0043843">
    <property type="term" value="F:ADP-specific glucokinase activity"/>
    <property type="evidence" value="ECO:0007669"/>
    <property type="project" value="TreeGrafter"/>
</dbReference>
<dbReference type="SUPFAM" id="SSF53613">
    <property type="entry name" value="Ribokinase-like"/>
    <property type="match status" value="1"/>
</dbReference>
<dbReference type="InterPro" id="IPR007666">
    <property type="entry name" value="ADP_PFK/GK"/>
</dbReference>
<evidence type="ECO:0008006" key="9">
    <source>
        <dbReference type="Google" id="ProtNLM"/>
    </source>
</evidence>
<organism evidence="7 8">
    <name type="scientific">Amnibacterium setariae</name>
    <dbReference type="NCBI Taxonomy" id="2306585"/>
    <lineage>
        <taxon>Bacteria</taxon>
        <taxon>Bacillati</taxon>
        <taxon>Actinomycetota</taxon>
        <taxon>Actinomycetes</taxon>
        <taxon>Micrococcales</taxon>
        <taxon>Microbacteriaceae</taxon>
        <taxon>Amnibacterium</taxon>
    </lineage>
</organism>
<evidence type="ECO:0000256" key="3">
    <source>
        <dbReference type="ARBA" id="ARBA00022723"/>
    </source>
</evidence>
<keyword evidence="8" id="KW-1185">Reference proteome</keyword>
<dbReference type="PROSITE" id="PS51255">
    <property type="entry name" value="ADPK"/>
    <property type="match status" value="1"/>
</dbReference>
<dbReference type="Proteomes" id="UP000265742">
    <property type="component" value="Unassembled WGS sequence"/>
</dbReference>
<dbReference type="Gene3D" id="3.40.1190.20">
    <property type="match status" value="1"/>
</dbReference>
<evidence type="ECO:0000313" key="8">
    <source>
        <dbReference type="Proteomes" id="UP000265742"/>
    </source>
</evidence>